<organism evidence="2 3">
    <name type="scientific">Trichomalopsis sarcophagae</name>
    <dbReference type="NCBI Taxonomy" id="543379"/>
    <lineage>
        <taxon>Eukaryota</taxon>
        <taxon>Metazoa</taxon>
        <taxon>Ecdysozoa</taxon>
        <taxon>Arthropoda</taxon>
        <taxon>Hexapoda</taxon>
        <taxon>Insecta</taxon>
        <taxon>Pterygota</taxon>
        <taxon>Neoptera</taxon>
        <taxon>Endopterygota</taxon>
        <taxon>Hymenoptera</taxon>
        <taxon>Apocrita</taxon>
        <taxon>Proctotrupomorpha</taxon>
        <taxon>Chalcidoidea</taxon>
        <taxon>Pteromalidae</taxon>
        <taxon>Pteromalinae</taxon>
        <taxon>Trichomalopsis</taxon>
    </lineage>
</organism>
<evidence type="ECO:0000256" key="1">
    <source>
        <dbReference type="SAM" id="MobiDB-lite"/>
    </source>
</evidence>
<protein>
    <submittedName>
        <fullName evidence="2">Uncharacterized protein</fullName>
    </submittedName>
</protein>
<gene>
    <name evidence="2" type="ORF">TSAR_014572</name>
</gene>
<comment type="caution">
    <text evidence="2">The sequence shown here is derived from an EMBL/GenBank/DDBJ whole genome shotgun (WGS) entry which is preliminary data.</text>
</comment>
<dbReference type="Proteomes" id="UP000215335">
    <property type="component" value="Unassembled WGS sequence"/>
</dbReference>
<dbReference type="AlphaFoldDB" id="A0A232EKB2"/>
<evidence type="ECO:0000313" key="3">
    <source>
        <dbReference type="Proteomes" id="UP000215335"/>
    </source>
</evidence>
<accession>A0A232EKB2</accession>
<feature type="region of interest" description="Disordered" evidence="1">
    <location>
        <begin position="1"/>
        <end position="49"/>
    </location>
</feature>
<sequence length="156" mass="17759">MKNANKAKLNPPTKLSRVKVKIKREERNGKVKQDPSLSGTQTHNPTTQGDYWTILNDTIRETIKYAERRINVHWSIKTVLAKALEELGKIEKKSTFHLLAPKLHLGRESLEPRKSSQESLATIVNARSIDNCRSNSSTKKIAEFDFSTFSLEKKPC</sequence>
<feature type="compositionally biased region" description="Polar residues" evidence="1">
    <location>
        <begin position="35"/>
        <end position="49"/>
    </location>
</feature>
<reference evidence="2 3" key="1">
    <citation type="journal article" date="2017" name="Curr. Biol.">
        <title>The Evolution of Venom by Co-option of Single-Copy Genes.</title>
        <authorList>
            <person name="Martinson E.O."/>
            <person name="Mrinalini"/>
            <person name="Kelkar Y.D."/>
            <person name="Chang C.H."/>
            <person name="Werren J.H."/>
        </authorList>
    </citation>
    <scope>NUCLEOTIDE SEQUENCE [LARGE SCALE GENOMIC DNA]</scope>
    <source>
        <strain evidence="2 3">Alberta</strain>
        <tissue evidence="2">Whole body</tissue>
    </source>
</reference>
<feature type="compositionally biased region" description="Basic and acidic residues" evidence="1">
    <location>
        <begin position="23"/>
        <end position="33"/>
    </location>
</feature>
<proteinExistence type="predicted"/>
<name>A0A232EKB2_9HYME</name>
<keyword evidence="3" id="KW-1185">Reference proteome</keyword>
<dbReference type="EMBL" id="NNAY01003859">
    <property type="protein sequence ID" value="OXU18751.1"/>
    <property type="molecule type" value="Genomic_DNA"/>
</dbReference>
<evidence type="ECO:0000313" key="2">
    <source>
        <dbReference type="EMBL" id="OXU18751.1"/>
    </source>
</evidence>